<proteinExistence type="predicted"/>
<accession>X1TBE1</accession>
<comment type="caution">
    <text evidence="2">The sequence shown here is derived from an EMBL/GenBank/DDBJ whole genome shotgun (WGS) entry which is preliminary data.</text>
</comment>
<organism evidence="2">
    <name type="scientific">marine sediment metagenome</name>
    <dbReference type="NCBI Taxonomy" id="412755"/>
    <lineage>
        <taxon>unclassified sequences</taxon>
        <taxon>metagenomes</taxon>
        <taxon>ecological metagenomes</taxon>
    </lineage>
</organism>
<feature type="domain" description="DUF5107" evidence="1">
    <location>
        <begin position="13"/>
        <end position="230"/>
    </location>
</feature>
<evidence type="ECO:0000259" key="1">
    <source>
        <dbReference type="Pfam" id="PF17128"/>
    </source>
</evidence>
<reference evidence="2" key="1">
    <citation type="journal article" date="2014" name="Front. Microbiol.">
        <title>High frequency of phylogenetically diverse reductive dehalogenase-homologous genes in deep subseafloor sedimentary metagenomes.</title>
        <authorList>
            <person name="Kawai M."/>
            <person name="Futagami T."/>
            <person name="Toyoda A."/>
            <person name="Takaki Y."/>
            <person name="Nishi S."/>
            <person name="Hori S."/>
            <person name="Arai W."/>
            <person name="Tsubouchi T."/>
            <person name="Morono Y."/>
            <person name="Uchiyama I."/>
            <person name="Ito T."/>
            <person name="Fujiyama A."/>
            <person name="Inagaki F."/>
            <person name="Takami H."/>
        </authorList>
    </citation>
    <scope>NUCLEOTIDE SEQUENCE</scope>
    <source>
        <strain evidence="2">Expedition CK06-06</strain>
    </source>
</reference>
<feature type="non-terminal residue" evidence="2">
    <location>
        <position position="232"/>
    </location>
</feature>
<dbReference type="InterPro" id="IPR033396">
    <property type="entry name" value="DUF5107"/>
</dbReference>
<dbReference type="AlphaFoldDB" id="X1TBE1"/>
<name>X1TBE1_9ZZZZ</name>
<evidence type="ECO:0000313" key="2">
    <source>
        <dbReference type="EMBL" id="GAI88691.1"/>
    </source>
</evidence>
<sequence length="232" mass="26661">MEPEIMPDWDVRCYPYPMLDRITNEKYNRTYRALWVENEYVKALVLPEIGGRLHGAQDKTNGYQFLYDQTVIKPGLIGLTGAWISGGVEWNFPDGHRASGFRDTDWRLVENPDGSKTAWVGEIDRITGMRWSIGTTVHPGRNWVETKVRLFNCTPYVHRFQYWATSAVRATHNYQAVIPGELMTGHGKHGYFHWPVNNGVDITYWKNIPGASSFFAVESESDYFGGYSPEEQ</sequence>
<dbReference type="EMBL" id="BARW01024083">
    <property type="protein sequence ID" value="GAI88691.1"/>
    <property type="molecule type" value="Genomic_DNA"/>
</dbReference>
<protein>
    <recommendedName>
        <fullName evidence="1">DUF5107 domain-containing protein</fullName>
    </recommendedName>
</protein>
<dbReference type="Pfam" id="PF17128">
    <property type="entry name" value="DUF5107"/>
    <property type="match status" value="1"/>
</dbReference>
<gene>
    <name evidence="2" type="ORF">S12H4_39786</name>
</gene>